<feature type="compositionally biased region" description="Basic and acidic residues" evidence="1">
    <location>
        <begin position="48"/>
        <end position="59"/>
    </location>
</feature>
<feature type="region of interest" description="Disordered" evidence="1">
    <location>
        <begin position="1"/>
        <end position="59"/>
    </location>
</feature>
<dbReference type="EMBL" id="BNBO01000027">
    <property type="protein sequence ID" value="GHH75750.1"/>
    <property type="molecule type" value="Genomic_DNA"/>
</dbReference>
<proteinExistence type="predicted"/>
<keyword evidence="3" id="KW-1185">Reference proteome</keyword>
<gene>
    <name evidence="2" type="ORF">GCM10018781_45380</name>
</gene>
<reference evidence="2" key="2">
    <citation type="submission" date="2020-09" db="EMBL/GenBank/DDBJ databases">
        <authorList>
            <person name="Sun Q."/>
            <person name="Ohkuma M."/>
        </authorList>
    </citation>
    <scope>NUCLEOTIDE SEQUENCE</scope>
    <source>
        <strain evidence="2">JCM 4646</strain>
    </source>
</reference>
<organism evidence="2 3">
    <name type="scientific">Kitasatospora indigofera</name>
    <dbReference type="NCBI Taxonomy" id="67307"/>
    <lineage>
        <taxon>Bacteria</taxon>
        <taxon>Bacillati</taxon>
        <taxon>Actinomycetota</taxon>
        <taxon>Actinomycetes</taxon>
        <taxon>Kitasatosporales</taxon>
        <taxon>Streptomycetaceae</taxon>
        <taxon>Kitasatospora</taxon>
    </lineage>
</organism>
<evidence type="ECO:0000256" key="1">
    <source>
        <dbReference type="SAM" id="MobiDB-lite"/>
    </source>
</evidence>
<comment type="caution">
    <text evidence="2">The sequence shown here is derived from an EMBL/GenBank/DDBJ whole genome shotgun (WGS) entry which is preliminary data.</text>
</comment>
<accession>A0A919G220</accession>
<reference evidence="2" key="1">
    <citation type="journal article" date="2014" name="Int. J. Syst. Evol. Microbiol.">
        <title>Complete genome sequence of Corynebacterium casei LMG S-19264T (=DSM 44701T), isolated from a smear-ripened cheese.</title>
        <authorList>
            <consortium name="US DOE Joint Genome Institute (JGI-PGF)"/>
            <person name="Walter F."/>
            <person name="Albersmeier A."/>
            <person name="Kalinowski J."/>
            <person name="Ruckert C."/>
        </authorList>
    </citation>
    <scope>NUCLEOTIDE SEQUENCE</scope>
    <source>
        <strain evidence="2">JCM 4646</strain>
    </source>
</reference>
<name>A0A919G220_9ACTN</name>
<evidence type="ECO:0000313" key="2">
    <source>
        <dbReference type="EMBL" id="GHH75750.1"/>
    </source>
</evidence>
<evidence type="ECO:0000313" key="3">
    <source>
        <dbReference type="Proteomes" id="UP000617734"/>
    </source>
</evidence>
<dbReference type="Proteomes" id="UP000617734">
    <property type="component" value="Unassembled WGS sequence"/>
</dbReference>
<sequence>MKGAGRAGGAPARLPVPGPGPASRPGAEQTGAARPGGAGRARGGLPREAVRGLEERCGG</sequence>
<protein>
    <submittedName>
        <fullName evidence="2">Uncharacterized protein</fullName>
    </submittedName>
</protein>
<dbReference type="AlphaFoldDB" id="A0A919G220"/>